<dbReference type="CDD" id="cd20292">
    <property type="entry name" value="cupin_QdtA-like"/>
    <property type="match status" value="1"/>
</dbReference>
<comment type="caution">
    <text evidence="2">The sequence shown here is derived from an EMBL/GenBank/DDBJ whole genome shotgun (WGS) entry which is preliminary data.</text>
</comment>
<protein>
    <submittedName>
        <fullName evidence="2">FdtA/QdtA family cupin domain-containing protein</fullName>
    </submittedName>
</protein>
<dbReference type="InterPro" id="IPR014710">
    <property type="entry name" value="RmlC-like_jellyroll"/>
</dbReference>
<organism evidence="2 3">
    <name type="scientific">Fulvivirga marina</name>
    <dbReference type="NCBI Taxonomy" id="2494733"/>
    <lineage>
        <taxon>Bacteria</taxon>
        <taxon>Pseudomonadati</taxon>
        <taxon>Bacteroidota</taxon>
        <taxon>Cytophagia</taxon>
        <taxon>Cytophagales</taxon>
        <taxon>Fulvivirgaceae</taxon>
        <taxon>Fulvivirga</taxon>
    </lineage>
</organism>
<sequence>MPRIIELPETEAKGGRLSFIEGENIPFGVKRVFWIYDIQEETERGGHAHLNAEQVLVCLQGHVQVYLENTKGDKYSFSLSDPSKALYFPKQHWLKMSCDTGTILMVLASNEYNEEGYVRDYDDFKALEL</sequence>
<evidence type="ECO:0000259" key="1">
    <source>
        <dbReference type="Pfam" id="PF05523"/>
    </source>
</evidence>
<evidence type="ECO:0000313" key="2">
    <source>
        <dbReference type="EMBL" id="MBL6447222.1"/>
    </source>
</evidence>
<dbReference type="Proteomes" id="UP000614216">
    <property type="component" value="Unassembled WGS sequence"/>
</dbReference>
<dbReference type="Pfam" id="PF05523">
    <property type="entry name" value="FdtA"/>
    <property type="match status" value="1"/>
</dbReference>
<dbReference type="SUPFAM" id="SSF51182">
    <property type="entry name" value="RmlC-like cupins"/>
    <property type="match status" value="1"/>
</dbReference>
<dbReference type="InterPro" id="IPR011051">
    <property type="entry name" value="RmlC_Cupin_sf"/>
</dbReference>
<dbReference type="Gene3D" id="2.60.120.10">
    <property type="entry name" value="Jelly Rolls"/>
    <property type="match status" value="1"/>
</dbReference>
<accession>A0A937FYN3</accession>
<name>A0A937FYN3_9BACT</name>
<dbReference type="InterPro" id="IPR008894">
    <property type="entry name" value="QdtA_cupin_dom"/>
</dbReference>
<dbReference type="RefSeq" id="WP_202856743.1">
    <property type="nucleotide sequence ID" value="NZ_JAEUGD010000042.1"/>
</dbReference>
<keyword evidence="3" id="KW-1185">Reference proteome</keyword>
<reference evidence="2" key="1">
    <citation type="submission" date="2021-01" db="EMBL/GenBank/DDBJ databases">
        <title>Fulvivirga kasyanovii gen. nov., sp nov., a novel member of the phylum Bacteroidetes isolated from seawater in a mussel farm.</title>
        <authorList>
            <person name="Zhao L.-H."/>
            <person name="Wang Z.-J."/>
        </authorList>
    </citation>
    <scope>NUCLEOTIDE SEQUENCE</scope>
    <source>
        <strain evidence="2">29W222</strain>
    </source>
</reference>
<gene>
    <name evidence="2" type="ORF">JMN32_12945</name>
</gene>
<evidence type="ECO:0000313" key="3">
    <source>
        <dbReference type="Proteomes" id="UP000614216"/>
    </source>
</evidence>
<proteinExistence type="predicted"/>
<dbReference type="AlphaFoldDB" id="A0A937FYN3"/>
<dbReference type="EMBL" id="JAEUGD010000042">
    <property type="protein sequence ID" value="MBL6447222.1"/>
    <property type="molecule type" value="Genomic_DNA"/>
</dbReference>
<feature type="domain" description="Sugar 3,4-ketoisomerase QdtA cupin" evidence="1">
    <location>
        <begin position="3"/>
        <end position="126"/>
    </location>
</feature>